<sequence length="32" mass="3957">MFIDYYPLTKNDMKVTRFEDIIAWQKVQDLAY</sequence>
<reference evidence="1 2" key="1">
    <citation type="submission" date="2016-10" db="EMBL/GenBank/DDBJ databases">
        <authorList>
            <person name="de Groot N.N."/>
        </authorList>
    </citation>
    <scope>NUCLEOTIDE SEQUENCE [LARGE SCALE GENOMIC DNA]</scope>
    <source>
        <strain evidence="1 2">DSM 26130</strain>
    </source>
</reference>
<gene>
    <name evidence="1" type="ORF">SAMN05216167_102808</name>
</gene>
<evidence type="ECO:0000313" key="2">
    <source>
        <dbReference type="Proteomes" id="UP000198598"/>
    </source>
</evidence>
<protein>
    <submittedName>
        <fullName evidence="1">Uncharacterized protein</fullName>
    </submittedName>
</protein>
<dbReference type="Proteomes" id="UP000198598">
    <property type="component" value="Unassembled WGS sequence"/>
</dbReference>
<keyword evidence="2" id="KW-1185">Reference proteome</keyword>
<dbReference type="AlphaFoldDB" id="A0A1I1N1J8"/>
<evidence type="ECO:0000313" key="1">
    <source>
        <dbReference type="EMBL" id="SFC91521.1"/>
    </source>
</evidence>
<dbReference type="STRING" id="662367.SAMN05216167_102808"/>
<dbReference type="EMBL" id="FOLQ01000002">
    <property type="protein sequence ID" value="SFC91521.1"/>
    <property type="molecule type" value="Genomic_DNA"/>
</dbReference>
<name>A0A1I1N1J8_9BACT</name>
<proteinExistence type="predicted"/>
<accession>A0A1I1N1J8</accession>
<organism evidence="1 2">
    <name type="scientific">Spirosoma endophyticum</name>
    <dbReference type="NCBI Taxonomy" id="662367"/>
    <lineage>
        <taxon>Bacteria</taxon>
        <taxon>Pseudomonadati</taxon>
        <taxon>Bacteroidota</taxon>
        <taxon>Cytophagia</taxon>
        <taxon>Cytophagales</taxon>
        <taxon>Cytophagaceae</taxon>
        <taxon>Spirosoma</taxon>
    </lineage>
</organism>